<keyword evidence="3" id="KW-1185">Reference proteome</keyword>
<sequence>MGQLFRFLADPCSDIAGAAITIFSSAVREPVTKQKEKFAAIASIEHGRYLTIGANVKLMDIIDNSFDSGVKAEIWKEVDAALCHDDYATKEIAHITVLALAQQVKIYIGREDAPQISQKNVSFQKGLSTQNTSLITSTILSTCKLVQLSKARERTLFKGLMPGLTPTIEGSPSVPGAPKLPAKVNSDITGYDHTIQLSPEQMKQIFLLDSDSLEIRDAVTSSLVCLLASDALPSDYVTSSTQKILWFCQDTYEVVQNQALMAISLLAKRDRGRGTSSILNSMFTMMSASALEEDTLVIVVDHILENSVVRESLSVGATTDEVVLSKLKSPSSLTKRAALSVIGAFLKNPELCASIARDKKIFDKIGTFLMHSDADIQEAALKAIFASLPSKNDLVINALANEETMFKLLAKLGSNEQSLRERAFTCLLKIFLTLTCSADVVKEILLTKKCILHLFEMLHGKDGDQKVLSLVDELVKGLGGLFGYLQHGLRDNYPFRDYNVSPDDTAQLGSFLSSSNSAIVIRAGVLIQHFAHSDNENWAKLLQTDDANLVVKILTEFANFLGPERLKIPHVSGIMAQLLSMTKAHVNDFGRWQPGFEGLIALGVFSSDEVHRTRTEDSSDRGSRESRNQDGEATNEHSDRESGEPRNADL</sequence>
<name>A0AAV9ZMP9_9AGAR</name>
<proteinExistence type="predicted"/>
<feature type="region of interest" description="Disordered" evidence="1">
    <location>
        <begin position="611"/>
        <end position="650"/>
    </location>
</feature>
<dbReference type="AlphaFoldDB" id="A0AAV9ZMP9"/>
<organism evidence="2 3">
    <name type="scientific">Favolaschia claudopus</name>
    <dbReference type="NCBI Taxonomy" id="2862362"/>
    <lineage>
        <taxon>Eukaryota</taxon>
        <taxon>Fungi</taxon>
        <taxon>Dikarya</taxon>
        <taxon>Basidiomycota</taxon>
        <taxon>Agaricomycotina</taxon>
        <taxon>Agaricomycetes</taxon>
        <taxon>Agaricomycetidae</taxon>
        <taxon>Agaricales</taxon>
        <taxon>Marasmiineae</taxon>
        <taxon>Mycenaceae</taxon>
        <taxon>Favolaschia</taxon>
    </lineage>
</organism>
<dbReference type="InterPro" id="IPR016024">
    <property type="entry name" value="ARM-type_fold"/>
</dbReference>
<evidence type="ECO:0000313" key="3">
    <source>
        <dbReference type="Proteomes" id="UP001362999"/>
    </source>
</evidence>
<dbReference type="InterPro" id="IPR011989">
    <property type="entry name" value="ARM-like"/>
</dbReference>
<dbReference type="EMBL" id="JAWWNJ010000130">
    <property type="protein sequence ID" value="KAK6987710.1"/>
    <property type="molecule type" value="Genomic_DNA"/>
</dbReference>
<accession>A0AAV9ZMP9</accession>
<protein>
    <submittedName>
        <fullName evidence="2">Uncharacterized protein</fullName>
    </submittedName>
</protein>
<gene>
    <name evidence="2" type="ORF">R3P38DRAFT_2805613</name>
</gene>
<dbReference type="SUPFAM" id="SSF48371">
    <property type="entry name" value="ARM repeat"/>
    <property type="match status" value="1"/>
</dbReference>
<dbReference type="Gene3D" id="1.25.10.10">
    <property type="entry name" value="Leucine-rich Repeat Variant"/>
    <property type="match status" value="1"/>
</dbReference>
<dbReference type="Proteomes" id="UP001362999">
    <property type="component" value="Unassembled WGS sequence"/>
</dbReference>
<evidence type="ECO:0000256" key="1">
    <source>
        <dbReference type="SAM" id="MobiDB-lite"/>
    </source>
</evidence>
<comment type="caution">
    <text evidence="2">The sequence shown here is derived from an EMBL/GenBank/DDBJ whole genome shotgun (WGS) entry which is preliminary data.</text>
</comment>
<evidence type="ECO:0000313" key="2">
    <source>
        <dbReference type="EMBL" id="KAK6987710.1"/>
    </source>
</evidence>
<reference evidence="2 3" key="1">
    <citation type="journal article" date="2024" name="J Genomics">
        <title>Draft genome sequencing and assembly of Favolaschia claudopus CIRM-BRFM 2984 isolated from oak limbs.</title>
        <authorList>
            <person name="Navarro D."/>
            <person name="Drula E."/>
            <person name="Chaduli D."/>
            <person name="Cazenave R."/>
            <person name="Ahrendt S."/>
            <person name="Wang J."/>
            <person name="Lipzen A."/>
            <person name="Daum C."/>
            <person name="Barry K."/>
            <person name="Grigoriev I.V."/>
            <person name="Favel A."/>
            <person name="Rosso M.N."/>
            <person name="Martin F."/>
        </authorList>
    </citation>
    <scope>NUCLEOTIDE SEQUENCE [LARGE SCALE GENOMIC DNA]</scope>
    <source>
        <strain evidence="2 3">CIRM-BRFM 2984</strain>
    </source>
</reference>